<dbReference type="InterPro" id="IPR046357">
    <property type="entry name" value="PPIase_dom_sf"/>
</dbReference>
<evidence type="ECO:0000256" key="6">
    <source>
        <dbReference type="RuleBase" id="RU003915"/>
    </source>
</evidence>
<dbReference type="InterPro" id="IPR000774">
    <property type="entry name" value="PPIase_FKBP_N"/>
</dbReference>
<comment type="caution">
    <text evidence="8">The sequence shown here is derived from an EMBL/GenBank/DDBJ whole genome shotgun (WGS) entry which is preliminary data.</text>
</comment>
<reference evidence="8" key="1">
    <citation type="submission" date="2021-12" db="EMBL/GenBank/DDBJ databases">
        <authorList>
            <person name="Rodrigo-Torres L."/>
            <person name="Arahal R. D."/>
            <person name="Lucena T."/>
        </authorList>
    </citation>
    <scope>NUCLEOTIDE SEQUENCE</scope>
    <source>
        <strain evidence="8">CECT 8226</strain>
    </source>
</reference>
<name>A0ABM8ZM13_9VIBR</name>
<keyword evidence="4 5" id="KW-0413">Isomerase</keyword>
<dbReference type="PROSITE" id="PS50059">
    <property type="entry name" value="FKBP_PPIASE"/>
    <property type="match status" value="1"/>
</dbReference>
<dbReference type="InterPro" id="IPR001179">
    <property type="entry name" value="PPIase_FKBP_dom"/>
</dbReference>
<evidence type="ECO:0000256" key="5">
    <source>
        <dbReference type="PROSITE-ProRule" id="PRU00277"/>
    </source>
</evidence>
<dbReference type="Gene3D" id="3.10.50.40">
    <property type="match status" value="1"/>
</dbReference>
<dbReference type="SUPFAM" id="SSF54534">
    <property type="entry name" value="FKBP-like"/>
    <property type="match status" value="1"/>
</dbReference>
<accession>A0ABM8ZM13</accession>
<organism evidence="8 9">
    <name type="scientific">Vibrio hippocampi</name>
    <dbReference type="NCBI Taxonomy" id="654686"/>
    <lineage>
        <taxon>Bacteria</taxon>
        <taxon>Pseudomonadati</taxon>
        <taxon>Pseudomonadota</taxon>
        <taxon>Gammaproteobacteria</taxon>
        <taxon>Vibrionales</taxon>
        <taxon>Vibrionaceae</taxon>
        <taxon>Vibrio</taxon>
    </lineage>
</organism>
<dbReference type="EC" id="5.2.1.8" evidence="6"/>
<evidence type="ECO:0000313" key="9">
    <source>
        <dbReference type="Proteomes" id="UP000838160"/>
    </source>
</evidence>
<dbReference type="EMBL" id="CAKLCM010000003">
    <property type="protein sequence ID" value="CAH0529572.1"/>
    <property type="molecule type" value="Genomic_DNA"/>
</dbReference>
<dbReference type="RefSeq" id="WP_237486158.1">
    <property type="nucleotide sequence ID" value="NZ_CAKLCM010000003.1"/>
</dbReference>
<evidence type="ECO:0000313" key="8">
    <source>
        <dbReference type="EMBL" id="CAH0529572.1"/>
    </source>
</evidence>
<sequence length="160" mass="17698">MNKFILPLIALVLAAFMIYRTWNNHKASEQNFAIGQTFLAENGQKEGVITTESGLQYLVLHKAEPSDEHKKPQSESKITVHYEGKLIDGTVFDSSIERGAPISFALNQVIKGWQEGMLLMSVGDKYRLFVPSTLGYGTKGTGPIPPSSVLIFDVELIDVQ</sequence>
<dbReference type="PANTHER" id="PTHR43811">
    <property type="entry name" value="FKBP-TYPE PEPTIDYL-PROLYL CIS-TRANS ISOMERASE FKPA"/>
    <property type="match status" value="1"/>
</dbReference>
<dbReference type="Gene3D" id="6.10.250.2970">
    <property type="match status" value="1"/>
</dbReference>
<keyword evidence="9" id="KW-1185">Reference proteome</keyword>
<gene>
    <name evidence="8" type="ORF">VHP8226_03327</name>
</gene>
<dbReference type="Proteomes" id="UP000838160">
    <property type="component" value="Unassembled WGS sequence"/>
</dbReference>
<comment type="similarity">
    <text evidence="2 6">Belongs to the FKBP-type PPIase family.</text>
</comment>
<dbReference type="Pfam" id="PF00254">
    <property type="entry name" value="FKBP_C"/>
    <property type="match status" value="1"/>
</dbReference>
<comment type="catalytic activity">
    <reaction evidence="1 5 6">
        <text>[protein]-peptidylproline (omega=180) = [protein]-peptidylproline (omega=0)</text>
        <dbReference type="Rhea" id="RHEA:16237"/>
        <dbReference type="Rhea" id="RHEA-COMP:10747"/>
        <dbReference type="Rhea" id="RHEA-COMP:10748"/>
        <dbReference type="ChEBI" id="CHEBI:83833"/>
        <dbReference type="ChEBI" id="CHEBI:83834"/>
        <dbReference type="EC" id="5.2.1.8"/>
    </reaction>
</comment>
<keyword evidence="3 5" id="KW-0697">Rotamase</keyword>
<evidence type="ECO:0000256" key="1">
    <source>
        <dbReference type="ARBA" id="ARBA00000971"/>
    </source>
</evidence>
<evidence type="ECO:0000259" key="7">
    <source>
        <dbReference type="PROSITE" id="PS50059"/>
    </source>
</evidence>
<protein>
    <recommendedName>
        <fullName evidence="6">Peptidyl-prolyl cis-trans isomerase</fullName>
        <ecNumber evidence="6">5.2.1.8</ecNumber>
    </recommendedName>
</protein>
<dbReference type="PANTHER" id="PTHR43811:SF57">
    <property type="entry name" value="FKBP-TYPE PEPTIDYL-PROLYL CIS-TRANS ISOMERASE FKPA-RELATED"/>
    <property type="match status" value="1"/>
</dbReference>
<evidence type="ECO:0000256" key="4">
    <source>
        <dbReference type="ARBA" id="ARBA00023235"/>
    </source>
</evidence>
<evidence type="ECO:0000256" key="2">
    <source>
        <dbReference type="ARBA" id="ARBA00006577"/>
    </source>
</evidence>
<dbReference type="Pfam" id="PF01346">
    <property type="entry name" value="FKBP_N"/>
    <property type="match status" value="1"/>
</dbReference>
<evidence type="ECO:0000256" key="3">
    <source>
        <dbReference type="ARBA" id="ARBA00023110"/>
    </source>
</evidence>
<proteinExistence type="inferred from homology"/>
<feature type="domain" description="PPIase FKBP-type" evidence="7">
    <location>
        <begin position="75"/>
        <end position="160"/>
    </location>
</feature>